<keyword evidence="1" id="KW-0472">Membrane</keyword>
<reference evidence="2" key="1">
    <citation type="submission" date="2023-08" db="EMBL/GenBank/DDBJ databases">
        <title>Comparative genomics and taxonomic characterization of three novel marine species of genus Marivirga.</title>
        <authorList>
            <person name="Muhammad N."/>
            <person name="Kim S.-G."/>
        </authorList>
    </citation>
    <scope>NUCLEOTIDE SEQUENCE [LARGE SCALE GENOMIC DNA]</scope>
    <source>
        <strain evidence="2">ABR2-2</strain>
    </source>
</reference>
<organism evidence="2 3">
    <name type="scientific">Marivirga arenosa</name>
    <dbReference type="NCBI Taxonomy" id="3059076"/>
    <lineage>
        <taxon>Bacteria</taxon>
        <taxon>Pseudomonadati</taxon>
        <taxon>Bacteroidota</taxon>
        <taxon>Cytophagia</taxon>
        <taxon>Cytophagales</taxon>
        <taxon>Marivirgaceae</taxon>
        <taxon>Marivirga</taxon>
    </lineage>
</organism>
<protein>
    <submittedName>
        <fullName evidence="2">Acetolactate decarboxylase</fullName>
        <ecNumber evidence="2">4.1.1.5</ecNumber>
    </submittedName>
</protein>
<dbReference type="EMBL" id="CP129970">
    <property type="protein sequence ID" value="WMN06905.1"/>
    <property type="molecule type" value="Genomic_DNA"/>
</dbReference>
<dbReference type="GO" id="GO:0047605">
    <property type="term" value="F:acetolactate decarboxylase activity"/>
    <property type="evidence" value="ECO:0007669"/>
    <property type="project" value="UniProtKB-EC"/>
</dbReference>
<evidence type="ECO:0000313" key="3">
    <source>
        <dbReference type="Proteomes" id="UP001244443"/>
    </source>
</evidence>
<evidence type="ECO:0000313" key="2">
    <source>
        <dbReference type="EMBL" id="WMN06905.1"/>
    </source>
</evidence>
<dbReference type="RefSeq" id="WP_308356890.1">
    <property type="nucleotide sequence ID" value="NZ_CP129970.2"/>
</dbReference>
<accession>A0AA51RDB8</accession>
<keyword evidence="1" id="KW-0812">Transmembrane</keyword>
<dbReference type="Proteomes" id="UP001244443">
    <property type="component" value="Chromosome"/>
</dbReference>
<dbReference type="GO" id="GO:0045151">
    <property type="term" value="P:acetoin biosynthetic process"/>
    <property type="evidence" value="ECO:0007669"/>
    <property type="project" value="InterPro"/>
</dbReference>
<dbReference type="Gene3D" id="3.30.1330.80">
    <property type="entry name" value="Hypothetical protein, similar to alpha- acetolactate decarboxylase, domain 2"/>
    <property type="match status" value="1"/>
</dbReference>
<sequence length="254" mass="28584">MSDFYFNKLMNLNILTIGLGLIILFMTACNTSHNQESGKHSDIRPEIEVVGAMKNVMWKGELDGNIYLDTIANKTGLYGLGPLSELKGELLINNGISYVSKVLSDSSMTVEKNYDVSAPFFVYGNATDWQEIDLADEVKSVADIERFIIEQIDDYDKPFVFKLSGKVKSAMIHIQNLPEGSKVSSPQEAHVGQQNYTIENVDSEIIGFFSMHHKGVFTHHDSFLHMHLITKDESKMGHLDALEIDKMKLYLSKN</sequence>
<feature type="transmembrane region" description="Helical" evidence="1">
    <location>
        <begin position="12"/>
        <end position="28"/>
    </location>
</feature>
<proteinExistence type="predicted"/>
<dbReference type="SUPFAM" id="SSF117856">
    <property type="entry name" value="AF0104/ALDC/Ptd012-like"/>
    <property type="match status" value="1"/>
</dbReference>
<dbReference type="InterPro" id="IPR005128">
    <property type="entry name" value="Acetolactate_a_deCO2ase"/>
</dbReference>
<dbReference type="AlphaFoldDB" id="A0AA51RDB8"/>
<keyword evidence="3" id="KW-1185">Reference proteome</keyword>
<keyword evidence="2" id="KW-0456">Lyase</keyword>
<keyword evidence="1" id="KW-1133">Transmembrane helix</keyword>
<evidence type="ECO:0000256" key="1">
    <source>
        <dbReference type="SAM" id="Phobius"/>
    </source>
</evidence>
<gene>
    <name evidence="2" type="ORF">QYS48_34195</name>
</gene>
<dbReference type="EC" id="4.1.1.5" evidence="2"/>
<dbReference type="Pfam" id="PF03306">
    <property type="entry name" value="AAL_decarboxy"/>
    <property type="match status" value="1"/>
</dbReference>
<name>A0AA51RDB8_9BACT</name>